<evidence type="ECO:0000256" key="7">
    <source>
        <dbReference type="ARBA" id="ARBA00023212"/>
    </source>
</evidence>
<evidence type="ECO:0000256" key="9">
    <source>
        <dbReference type="ARBA" id="ARBA00046435"/>
    </source>
</evidence>
<evidence type="ECO:0000313" key="11">
    <source>
        <dbReference type="EMBL" id="KOB70124.1"/>
    </source>
</evidence>
<evidence type="ECO:0000256" key="5">
    <source>
        <dbReference type="ARBA" id="ARBA00023054"/>
    </source>
</evidence>
<dbReference type="PANTHER" id="PTHR14517">
    <property type="entry name" value="RIB43A-RELATED"/>
    <property type="match status" value="1"/>
</dbReference>
<comment type="subunit">
    <text evidence="9">Microtubule inner protein component of sperm flagellar doublet microtubules.</text>
</comment>
<evidence type="ECO:0000256" key="4">
    <source>
        <dbReference type="ARBA" id="ARBA00022846"/>
    </source>
</evidence>
<comment type="caution">
    <text evidence="11">The sequence shown here is derived from an EMBL/GenBank/DDBJ whole genome shotgun (WGS) entry which is preliminary data.</text>
</comment>
<keyword evidence="4" id="KW-0282">Flagellum</keyword>
<comment type="subcellular location">
    <subcellularLocation>
        <location evidence="1">Cytoplasm</location>
        <location evidence="1">Cytoskeleton</location>
        <location evidence="1">Flagellum axoneme</location>
    </subcellularLocation>
</comment>
<keyword evidence="3" id="KW-0963">Cytoplasm</keyword>
<keyword evidence="7" id="KW-0206">Cytoskeleton</keyword>
<organism evidence="11 12">
    <name type="scientific">Operophtera brumata</name>
    <name type="common">Winter moth</name>
    <name type="synonym">Phalaena brumata</name>
    <dbReference type="NCBI Taxonomy" id="104452"/>
    <lineage>
        <taxon>Eukaryota</taxon>
        <taxon>Metazoa</taxon>
        <taxon>Ecdysozoa</taxon>
        <taxon>Arthropoda</taxon>
        <taxon>Hexapoda</taxon>
        <taxon>Insecta</taxon>
        <taxon>Pterygota</taxon>
        <taxon>Neoptera</taxon>
        <taxon>Endopterygota</taxon>
        <taxon>Lepidoptera</taxon>
        <taxon>Glossata</taxon>
        <taxon>Ditrysia</taxon>
        <taxon>Geometroidea</taxon>
        <taxon>Geometridae</taxon>
        <taxon>Larentiinae</taxon>
        <taxon>Operophtera</taxon>
    </lineage>
</organism>
<evidence type="ECO:0000256" key="8">
    <source>
        <dbReference type="ARBA" id="ARBA00023273"/>
    </source>
</evidence>
<feature type="compositionally biased region" description="Polar residues" evidence="10">
    <location>
        <begin position="120"/>
        <end position="138"/>
    </location>
</feature>
<accession>A0A0L7L4A9</accession>
<comment type="similarity">
    <text evidence="2">Belongs to the RIB43A family.</text>
</comment>
<dbReference type="Proteomes" id="UP000037510">
    <property type="component" value="Unassembled WGS sequence"/>
</dbReference>
<protein>
    <submittedName>
        <fullName evidence="11">RIB43A-like with coiled-coils protein 1</fullName>
    </submittedName>
</protein>
<evidence type="ECO:0000256" key="1">
    <source>
        <dbReference type="ARBA" id="ARBA00004611"/>
    </source>
</evidence>
<evidence type="ECO:0000256" key="10">
    <source>
        <dbReference type="SAM" id="MobiDB-lite"/>
    </source>
</evidence>
<evidence type="ECO:0000256" key="3">
    <source>
        <dbReference type="ARBA" id="ARBA00022490"/>
    </source>
</evidence>
<proteinExistence type="inferred from homology"/>
<evidence type="ECO:0000313" key="12">
    <source>
        <dbReference type="Proteomes" id="UP000037510"/>
    </source>
</evidence>
<dbReference type="AlphaFoldDB" id="A0A0L7L4A9"/>
<dbReference type="PANTHER" id="PTHR14517:SF6">
    <property type="entry name" value="RE41410P"/>
    <property type="match status" value="1"/>
</dbReference>
<reference evidence="11 12" key="1">
    <citation type="journal article" date="2015" name="Genome Biol. Evol.">
        <title>The genome of winter moth (Operophtera brumata) provides a genomic perspective on sexual dimorphism and phenology.</title>
        <authorList>
            <person name="Derks M.F."/>
            <person name="Smit S."/>
            <person name="Salis L."/>
            <person name="Schijlen E."/>
            <person name="Bossers A."/>
            <person name="Mateman C."/>
            <person name="Pijl A.S."/>
            <person name="de Ridder D."/>
            <person name="Groenen M.A."/>
            <person name="Visser M.E."/>
            <person name="Megens H.J."/>
        </authorList>
    </citation>
    <scope>NUCLEOTIDE SEQUENCE [LARGE SCALE GENOMIC DNA]</scope>
    <source>
        <strain evidence="11">WM2013NL</strain>
        <tissue evidence="11">Head and thorax</tissue>
    </source>
</reference>
<sequence length="138" mass="16844">MLVSKQERRRIDVEIDAYRQMYQRKEDTREFEGEDLDYEERKKVMAAQKNAWLEQQVKREAEEKMEAEWQALAKSIQRDVARQDIADQRKRKDIARQLMEENQLLALQQKEKEKYYKDVVNNNEPTDDYYSQFNTTTR</sequence>
<dbReference type="EMBL" id="JTDY01003114">
    <property type="protein sequence ID" value="KOB70124.1"/>
    <property type="molecule type" value="Genomic_DNA"/>
</dbReference>
<name>A0A0L7L4A9_OPEBR</name>
<gene>
    <name evidence="11" type="ORF">OBRU01_15843</name>
</gene>
<keyword evidence="6" id="KW-0969">Cilium</keyword>
<dbReference type="InterPro" id="IPR008805">
    <property type="entry name" value="RIB43A"/>
</dbReference>
<keyword evidence="12" id="KW-1185">Reference proteome</keyword>
<feature type="region of interest" description="Disordered" evidence="10">
    <location>
        <begin position="115"/>
        <end position="138"/>
    </location>
</feature>
<keyword evidence="8" id="KW-0966">Cell projection</keyword>
<keyword evidence="5" id="KW-0175">Coiled coil</keyword>
<dbReference type="Pfam" id="PF05914">
    <property type="entry name" value="RIB43A"/>
    <property type="match status" value="1"/>
</dbReference>
<evidence type="ECO:0000256" key="2">
    <source>
        <dbReference type="ARBA" id="ARBA00006875"/>
    </source>
</evidence>
<evidence type="ECO:0000256" key="6">
    <source>
        <dbReference type="ARBA" id="ARBA00023069"/>
    </source>
</evidence>